<organism evidence="1 2">
    <name type="scientific">Streptomyces pristinaespiralis (strain ATCC 25486 / DSM 40338 / CBS 914.69 / JCM 4507 / KCC S-0507 / NBRC 13074 / NRRL 2958 / 5647)</name>
    <dbReference type="NCBI Taxonomy" id="457429"/>
    <lineage>
        <taxon>Bacteria</taxon>
        <taxon>Bacillati</taxon>
        <taxon>Actinomycetota</taxon>
        <taxon>Actinomycetes</taxon>
        <taxon>Kitasatosporales</taxon>
        <taxon>Streptomycetaceae</taxon>
        <taxon>Streptomyces</taxon>
    </lineage>
</organism>
<dbReference type="EMBL" id="CM000950">
    <property type="protein sequence ID" value="EDY66859.1"/>
    <property type="molecule type" value="Genomic_DNA"/>
</dbReference>
<dbReference type="HOGENOM" id="CLU_2848060_0_0_11"/>
<proteinExistence type="predicted"/>
<name>B5HJ48_STRE2</name>
<reference evidence="2" key="1">
    <citation type="submission" date="2008-02" db="EMBL/GenBank/DDBJ databases">
        <authorList>
            <consortium name="The Broad Institute Genome Sequencing Platform"/>
            <person name="Fischbach M."/>
            <person name="Ward D."/>
            <person name="Young S."/>
            <person name="Jaffe D."/>
            <person name="Gnerre S."/>
            <person name="Berlin A."/>
            <person name="Heiman D."/>
            <person name="Hepburn T."/>
            <person name="Sykes S."/>
            <person name="Alvarado L."/>
            <person name="Kodira C.D."/>
            <person name="Straight P."/>
            <person name="Clardy J."/>
            <person name="Hung D."/>
            <person name="Kolter R."/>
            <person name="Mekalanos J."/>
            <person name="Walker S."/>
            <person name="Walsh C.T."/>
            <person name="Lander E."/>
            <person name="Galagan J."/>
            <person name="Nusbaum C."/>
            <person name="Birren B."/>
        </authorList>
    </citation>
    <scope>NUCLEOTIDE SEQUENCE [LARGE SCALE GENOMIC DNA]</scope>
    <source>
        <strain evidence="2">ATCC 25486 / DSM 40338 / CBS 914.69 / JCM 4507 / NBRC 13074 / NRRL 2958 / 5647</strain>
    </source>
</reference>
<gene>
    <name evidence="1" type="ORF">SSDG_05176</name>
</gene>
<dbReference type="AlphaFoldDB" id="B5HJ48"/>
<reference evidence="2" key="2">
    <citation type="submission" date="2009-10" db="EMBL/GenBank/DDBJ databases">
        <title>The genome sequence of Streptomyces pristinaespiralis strain ATCC 25486.</title>
        <authorList>
            <consortium name="The Broad Institute Genome Sequencing Platform"/>
            <consortium name="Broad Institute Microbial Sequencing Center"/>
            <person name="Fischbach M."/>
            <person name="Godfrey P."/>
            <person name="Ward D."/>
            <person name="Young S."/>
            <person name="Zeng Q."/>
            <person name="Koehrsen M."/>
            <person name="Alvarado L."/>
            <person name="Berlin A.M."/>
            <person name="Bochicchio J."/>
            <person name="Borenstein D."/>
            <person name="Chapman S.B."/>
            <person name="Chen Z."/>
            <person name="Engels R."/>
            <person name="Freedman E."/>
            <person name="Gellesch M."/>
            <person name="Goldberg J."/>
            <person name="Griggs A."/>
            <person name="Gujja S."/>
            <person name="Heilman E.R."/>
            <person name="Heiman D.I."/>
            <person name="Hepburn T.A."/>
            <person name="Howarth C."/>
            <person name="Jen D."/>
            <person name="Larson L."/>
            <person name="Lewis B."/>
            <person name="Mehta T."/>
            <person name="Park D."/>
            <person name="Pearson M."/>
            <person name="Richards J."/>
            <person name="Roberts A."/>
            <person name="Saif S."/>
            <person name="Shea T.D."/>
            <person name="Shenoy N."/>
            <person name="Sisk P."/>
            <person name="Stolte C."/>
            <person name="Sykes S.N."/>
            <person name="Thomson T."/>
            <person name="Walk T."/>
            <person name="White J."/>
            <person name="Yandava C."/>
            <person name="Straight P."/>
            <person name="Clardy J."/>
            <person name="Hung D."/>
            <person name="Kolter R."/>
            <person name="Mekalanos J."/>
            <person name="Walker S."/>
            <person name="Walsh C.T."/>
            <person name="Wieland-Brown L.C."/>
            <person name="Haas B."/>
            <person name="Nusbaum C."/>
            <person name="Birren B."/>
        </authorList>
    </citation>
    <scope>NUCLEOTIDE SEQUENCE [LARGE SCALE GENOMIC DNA]</scope>
    <source>
        <strain evidence="2">ATCC 25486 / DSM 40338 / CBS 914.69 / JCM 4507 / NBRC 13074 / NRRL 2958 / 5647</strain>
    </source>
</reference>
<evidence type="ECO:0000313" key="2">
    <source>
        <dbReference type="Proteomes" id="UP000002805"/>
    </source>
</evidence>
<sequence>MSVRAGTRNLPAGGDVGSTDPLLPIIGFGQETAYAPRGAHRWPAYLMIIGGRVLATRSPRGSPCP</sequence>
<evidence type="ECO:0000313" key="1">
    <source>
        <dbReference type="EMBL" id="EDY66859.1"/>
    </source>
</evidence>
<accession>B5HJ48</accession>
<protein>
    <submittedName>
        <fullName evidence="1">Uncharacterized protein</fullName>
    </submittedName>
</protein>
<dbReference type="Proteomes" id="UP000002805">
    <property type="component" value="Chromosome"/>
</dbReference>
<keyword evidence="2" id="KW-1185">Reference proteome</keyword>